<organism evidence="1 2">
    <name type="scientific">Portunus trituberculatus</name>
    <name type="common">Swimming crab</name>
    <name type="synonym">Neptunus trituberculatus</name>
    <dbReference type="NCBI Taxonomy" id="210409"/>
    <lineage>
        <taxon>Eukaryota</taxon>
        <taxon>Metazoa</taxon>
        <taxon>Ecdysozoa</taxon>
        <taxon>Arthropoda</taxon>
        <taxon>Crustacea</taxon>
        <taxon>Multicrustacea</taxon>
        <taxon>Malacostraca</taxon>
        <taxon>Eumalacostraca</taxon>
        <taxon>Eucarida</taxon>
        <taxon>Decapoda</taxon>
        <taxon>Pleocyemata</taxon>
        <taxon>Brachyura</taxon>
        <taxon>Eubrachyura</taxon>
        <taxon>Portunoidea</taxon>
        <taxon>Portunidae</taxon>
        <taxon>Portuninae</taxon>
        <taxon>Portunus</taxon>
    </lineage>
</organism>
<comment type="caution">
    <text evidence="1">The sequence shown here is derived from an EMBL/GenBank/DDBJ whole genome shotgun (WGS) entry which is preliminary data.</text>
</comment>
<dbReference type="Proteomes" id="UP000324222">
    <property type="component" value="Unassembled WGS sequence"/>
</dbReference>
<proteinExistence type="predicted"/>
<dbReference type="EMBL" id="VSRR010000161">
    <property type="protein sequence ID" value="MPC11407.1"/>
    <property type="molecule type" value="Genomic_DNA"/>
</dbReference>
<dbReference type="AlphaFoldDB" id="A0A5B7CNW3"/>
<keyword evidence="2" id="KW-1185">Reference proteome</keyword>
<protein>
    <submittedName>
        <fullName evidence="1">Uncharacterized protein</fullName>
    </submittedName>
</protein>
<name>A0A5B7CNW3_PORTR</name>
<reference evidence="1 2" key="1">
    <citation type="submission" date="2019-05" db="EMBL/GenBank/DDBJ databases">
        <title>Another draft genome of Portunus trituberculatus and its Hox gene families provides insights of decapod evolution.</title>
        <authorList>
            <person name="Jeong J.-H."/>
            <person name="Song I."/>
            <person name="Kim S."/>
            <person name="Choi T."/>
            <person name="Kim D."/>
            <person name="Ryu S."/>
            <person name="Kim W."/>
        </authorList>
    </citation>
    <scope>NUCLEOTIDE SEQUENCE [LARGE SCALE GENOMIC DNA]</scope>
    <source>
        <tissue evidence="1">Muscle</tissue>
    </source>
</reference>
<evidence type="ECO:0000313" key="2">
    <source>
        <dbReference type="Proteomes" id="UP000324222"/>
    </source>
</evidence>
<gene>
    <name evidence="1" type="ORF">E2C01_004071</name>
</gene>
<accession>A0A5B7CNW3</accession>
<evidence type="ECO:0000313" key="1">
    <source>
        <dbReference type="EMBL" id="MPC11407.1"/>
    </source>
</evidence>
<sequence>MWRNCVCMAWNTTLLRRSGVNHAKYFTATSNKRYLQKSYHVVQSAPATANQYFYPGTPLDIISDTVTSRPKTPKHRSATITITITITTTTTTTISTATYPCTTHKMISYEKVRKK</sequence>